<proteinExistence type="predicted"/>
<dbReference type="EMBL" id="QOQK01000018">
    <property type="protein sequence ID" value="RCL84244.1"/>
    <property type="molecule type" value="Genomic_DNA"/>
</dbReference>
<dbReference type="InterPro" id="IPR029063">
    <property type="entry name" value="SAM-dependent_MTases_sf"/>
</dbReference>
<dbReference type="GO" id="GO:0032259">
    <property type="term" value="P:methylation"/>
    <property type="evidence" value="ECO:0007669"/>
    <property type="project" value="UniProtKB-KW"/>
</dbReference>
<evidence type="ECO:0000259" key="1">
    <source>
        <dbReference type="Pfam" id="PF08241"/>
    </source>
</evidence>
<dbReference type="Gene3D" id="3.40.50.150">
    <property type="entry name" value="Vaccinia Virus protein VP39"/>
    <property type="match status" value="1"/>
</dbReference>
<dbReference type="SUPFAM" id="SSF53335">
    <property type="entry name" value="S-adenosyl-L-methionine-dependent methyltransferases"/>
    <property type="match status" value="1"/>
</dbReference>
<evidence type="ECO:0000313" key="2">
    <source>
        <dbReference type="EMBL" id="RCL84244.1"/>
    </source>
</evidence>
<dbReference type="Proteomes" id="UP000252289">
    <property type="component" value="Unassembled WGS sequence"/>
</dbReference>
<comment type="caution">
    <text evidence="2">The sequence shown here is derived from an EMBL/GenBank/DDBJ whole genome shotgun (WGS) entry which is preliminary data.</text>
</comment>
<feature type="domain" description="Methyltransferase type 11" evidence="1">
    <location>
        <begin position="86"/>
        <end position="129"/>
    </location>
</feature>
<keyword evidence="2" id="KW-0489">Methyltransferase</keyword>
<reference evidence="2 3" key="1">
    <citation type="journal article" date="2018" name="Microbiome">
        <title>Fine metagenomic profile of the Mediterranean stratified and mixed water columns revealed by assembly and recruitment.</title>
        <authorList>
            <person name="Haro-Moreno J.M."/>
            <person name="Lopez-Perez M."/>
            <person name="De La Torre J.R."/>
            <person name="Picazo A."/>
            <person name="Camacho A."/>
            <person name="Rodriguez-Valera F."/>
        </authorList>
    </citation>
    <scope>NUCLEOTIDE SEQUENCE [LARGE SCALE GENOMIC DNA]</scope>
    <source>
        <strain evidence="2">MED-G50</strain>
    </source>
</reference>
<dbReference type="AlphaFoldDB" id="A0A368EKG0"/>
<organism evidence="2 3">
    <name type="scientific">PS1 clade bacterium</name>
    <dbReference type="NCBI Taxonomy" id="2175152"/>
    <lineage>
        <taxon>Bacteria</taxon>
        <taxon>Pseudomonadati</taxon>
        <taxon>Pseudomonadota</taxon>
        <taxon>Alphaproteobacteria</taxon>
        <taxon>PS1 clade</taxon>
    </lineage>
</organism>
<dbReference type="Pfam" id="PF08241">
    <property type="entry name" value="Methyltransf_11"/>
    <property type="match status" value="1"/>
</dbReference>
<evidence type="ECO:0000313" key="3">
    <source>
        <dbReference type="Proteomes" id="UP000252289"/>
    </source>
</evidence>
<protein>
    <submittedName>
        <fullName evidence="2">Class I SAM-dependent methyltransferase</fullName>
    </submittedName>
</protein>
<dbReference type="InterPro" id="IPR013216">
    <property type="entry name" value="Methyltransf_11"/>
</dbReference>
<accession>A0A368EKG0</accession>
<keyword evidence="2" id="KW-0808">Transferase</keyword>
<gene>
    <name evidence="2" type="ORF">DBW64_04180</name>
</gene>
<sequence length="244" mass="27782">MRFDILDLKEFYAGKIGQLALELLSERLVERWPSLKDQRLCAIGYGLPYIERIWPEDNATALMPATMGVVPWPEGKENKTALVNEVHLPLADNSVDCVLIIHALEGTYDPETMMHELWRVLVPGGRVLIVVPSRSGIWARRDVTPWGSGRPFSRRQLRHLLRDAGFSPLIWTACLAAPPMRWSPMARIAKFIERPMRRALPQLCGLNIVEAQKLVYAPVNRARSRSFVLKPVSRPALIPRMDKF</sequence>
<name>A0A368EKG0_9PROT</name>
<dbReference type="GO" id="GO:0008757">
    <property type="term" value="F:S-adenosylmethionine-dependent methyltransferase activity"/>
    <property type="evidence" value="ECO:0007669"/>
    <property type="project" value="InterPro"/>
</dbReference>